<feature type="compositionally biased region" description="Acidic residues" evidence="1">
    <location>
        <begin position="169"/>
        <end position="188"/>
    </location>
</feature>
<evidence type="ECO:0000256" key="1">
    <source>
        <dbReference type="SAM" id="MobiDB-lite"/>
    </source>
</evidence>
<accession>A0AAW1HU35</accession>
<name>A0AAW1HU35_POPJA</name>
<protein>
    <submittedName>
        <fullName evidence="2">Uncharacterized protein</fullName>
    </submittedName>
</protein>
<gene>
    <name evidence="2" type="ORF">QE152_g39447</name>
</gene>
<evidence type="ECO:0000313" key="2">
    <source>
        <dbReference type="EMBL" id="KAK9680059.1"/>
    </source>
</evidence>
<organism evidence="2 3">
    <name type="scientific">Popillia japonica</name>
    <name type="common">Japanese beetle</name>
    <dbReference type="NCBI Taxonomy" id="7064"/>
    <lineage>
        <taxon>Eukaryota</taxon>
        <taxon>Metazoa</taxon>
        <taxon>Ecdysozoa</taxon>
        <taxon>Arthropoda</taxon>
        <taxon>Hexapoda</taxon>
        <taxon>Insecta</taxon>
        <taxon>Pterygota</taxon>
        <taxon>Neoptera</taxon>
        <taxon>Endopterygota</taxon>
        <taxon>Coleoptera</taxon>
        <taxon>Polyphaga</taxon>
        <taxon>Scarabaeiformia</taxon>
        <taxon>Scarabaeidae</taxon>
        <taxon>Rutelinae</taxon>
        <taxon>Popillia</taxon>
    </lineage>
</organism>
<dbReference type="Proteomes" id="UP001458880">
    <property type="component" value="Unassembled WGS sequence"/>
</dbReference>
<dbReference type="AlphaFoldDB" id="A0AAW1HU35"/>
<feature type="compositionally biased region" description="Polar residues" evidence="1">
    <location>
        <begin position="92"/>
        <end position="111"/>
    </location>
</feature>
<sequence length="217" mass="25573">MWKPKLAISMWNFDSTTTSTQTITTNHTTTSTQTITTNHTRTMHSFQKTTFPNIRPQSQPQPSTSQPNPFFNQQRFPQQMQQFQTPLRYPTQQSFPQYTFPNQNRFQTPKPTSFKFAKTPGQQLDRRQQKQQPMEVDPSTSRIRNRTTPFGPSAPQTKWTSEELHQQEQWEEENQEQYEYQPEWDDPTEPFGWEVQEEQDFPTGASAEEPPPQNNPN</sequence>
<reference evidence="2 3" key="1">
    <citation type="journal article" date="2024" name="BMC Genomics">
        <title>De novo assembly and annotation of Popillia japonica's genome with initial clues to its potential as an invasive pest.</title>
        <authorList>
            <person name="Cucini C."/>
            <person name="Boschi S."/>
            <person name="Funari R."/>
            <person name="Cardaioli E."/>
            <person name="Iannotti N."/>
            <person name="Marturano G."/>
            <person name="Paoli F."/>
            <person name="Bruttini M."/>
            <person name="Carapelli A."/>
            <person name="Frati F."/>
            <person name="Nardi F."/>
        </authorList>
    </citation>
    <scope>NUCLEOTIDE SEQUENCE [LARGE SCALE GENOMIC DNA]</scope>
    <source>
        <strain evidence="2">DMR45628</strain>
    </source>
</reference>
<feature type="compositionally biased region" description="Polar residues" evidence="1">
    <location>
        <begin position="138"/>
        <end position="159"/>
    </location>
</feature>
<comment type="caution">
    <text evidence="2">The sequence shown here is derived from an EMBL/GenBank/DDBJ whole genome shotgun (WGS) entry which is preliminary data.</text>
</comment>
<feature type="region of interest" description="Disordered" evidence="1">
    <location>
        <begin position="92"/>
        <end position="217"/>
    </location>
</feature>
<proteinExistence type="predicted"/>
<feature type="compositionally biased region" description="Low complexity" evidence="1">
    <location>
        <begin position="56"/>
        <end position="72"/>
    </location>
</feature>
<dbReference type="EMBL" id="JASPKY010000938">
    <property type="protein sequence ID" value="KAK9680059.1"/>
    <property type="molecule type" value="Genomic_DNA"/>
</dbReference>
<keyword evidence="3" id="KW-1185">Reference proteome</keyword>
<feature type="region of interest" description="Disordered" evidence="1">
    <location>
        <begin position="51"/>
        <end position="72"/>
    </location>
</feature>
<evidence type="ECO:0000313" key="3">
    <source>
        <dbReference type="Proteomes" id="UP001458880"/>
    </source>
</evidence>